<dbReference type="InterPro" id="IPR036390">
    <property type="entry name" value="WH_DNA-bd_sf"/>
</dbReference>
<dbReference type="InterPro" id="IPR023187">
    <property type="entry name" value="Tscrpt_reg_MarR-type_CS"/>
</dbReference>
<dbReference type="PROSITE" id="PS50995">
    <property type="entry name" value="HTH_MARR_2"/>
    <property type="match status" value="1"/>
</dbReference>
<name>A0A2T7UU08_9RHOB</name>
<dbReference type="InterPro" id="IPR036388">
    <property type="entry name" value="WH-like_DNA-bd_sf"/>
</dbReference>
<dbReference type="GO" id="GO:0006950">
    <property type="term" value="P:response to stress"/>
    <property type="evidence" value="ECO:0007669"/>
    <property type="project" value="TreeGrafter"/>
</dbReference>
<keyword evidence="6" id="KW-1185">Reference proteome</keyword>
<dbReference type="AlphaFoldDB" id="A0A2T7UU08"/>
<dbReference type="OrthoDB" id="7349109at2"/>
<feature type="domain" description="HTH marR-type" evidence="4">
    <location>
        <begin position="2"/>
        <end position="133"/>
    </location>
</feature>
<reference evidence="5 6" key="1">
    <citation type="journal article" date="2011" name="Syst. Appl. Microbiol.">
        <title>Defluviimonas denitrificans gen. nov., sp. nov., and Pararhodobacter aggregans gen. nov., sp. nov., non-phototrophic Rhodobacteraceae from the biofilter of a marine aquaculture.</title>
        <authorList>
            <person name="Foesel B.U."/>
            <person name="Drake H.L."/>
            <person name="Schramm A."/>
        </authorList>
    </citation>
    <scope>NUCLEOTIDE SEQUENCE [LARGE SCALE GENOMIC DNA]</scope>
    <source>
        <strain evidence="5 6">D1-19</strain>
    </source>
</reference>
<dbReference type="PROSITE" id="PS01117">
    <property type="entry name" value="HTH_MARR_1"/>
    <property type="match status" value="1"/>
</dbReference>
<dbReference type="GO" id="GO:0003700">
    <property type="term" value="F:DNA-binding transcription factor activity"/>
    <property type="evidence" value="ECO:0007669"/>
    <property type="project" value="InterPro"/>
</dbReference>
<evidence type="ECO:0000259" key="4">
    <source>
        <dbReference type="PROSITE" id="PS50995"/>
    </source>
</evidence>
<protein>
    <submittedName>
        <fullName evidence="5">MarR family transcriptional regulator</fullName>
    </submittedName>
</protein>
<sequence length="147" mass="16057">MPGFLIRRLNQISMSVFQERMQRLGLDLTSVQFAALVALSENPGIDQATLAGLIAHDRVTIGGVVDRLVAKDLVARRINPQDRRARQLALTDSGATLLQRLIPEVQALQHDILAGLSAAEVAAFVTLARRTTEAGNDRSRAPLRPRD</sequence>
<keyword evidence="1" id="KW-0805">Transcription regulation</keyword>
<dbReference type="InterPro" id="IPR039422">
    <property type="entry name" value="MarR/SlyA-like"/>
</dbReference>
<evidence type="ECO:0000256" key="1">
    <source>
        <dbReference type="ARBA" id="ARBA00023015"/>
    </source>
</evidence>
<accession>A0A2T7UU08</accession>
<evidence type="ECO:0000313" key="6">
    <source>
        <dbReference type="Proteomes" id="UP000244810"/>
    </source>
</evidence>
<proteinExistence type="predicted"/>
<dbReference type="Pfam" id="PF01047">
    <property type="entry name" value="MarR"/>
    <property type="match status" value="1"/>
</dbReference>
<dbReference type="Gene3D" id="1.10.10.10">
    <property type="entry name" value="Winged helix-like DNA-binding domain superfamily/Winged helix DNA-binding domain"/>
    <property type="match status" value="1"/>
</dbReference>
<evidence type="ECO:0000256" key="3">
    <source>
        <dbReference type="ARBA" id="ARBA00023163"/>
    </source>
</evidence>
<dbReference type="PRINTS" id="PR00598">
    <property type="entry name" value="HTHMARR"/>
</dbReference>
<evidence type="ECO:0000313" key="5">
    <source>
        <dbReference type="EMBL" id="PVE48255.1"/>
    </source>
</evidence>
<dbReference type="PANTHER" id="PTHR33164">
    <property type="entry name" value="TRANSCRIPTIONAL REGULATOR, MARR FAMILY"/>
    <property type="match status" value="1"/>
</dbReference>
<dbReference type="Proteomes" id="UP000244810">
    <property type="component" value="Unassembled WGS sequence"/>
</dbReference>
<dbReference type="PANTHER" id="PTHR33164:SF95">
    <property type="entry name" value="TRANSCRIPTIONAL REGULATOR"/>
    <property type="match status" value="1"/>
</dbReference>
<keyword evidence="3" id="KW-0804">Transcription</keyword>
<gene>
    <name evidence="5" type="ORF">DDE23_07585</name>
</gene>
<dbReference type="GO" id="GO:0003677">
    <property type="term" value="F:DNA binding"/>
    <property type="evidence" value="ECO:0007669"/>
    <property type="project" value="UniProtKB-KW"/>
</dbReference>
<comment type="caution">
    <text evidence="5">The sequence shown here is derived from an EMBL/GenBank/DDBJ whole genome shotgun (WGS) entry which is preliminary data.</text>
</comment>
<dbReference type="SMART" id="SM00347">
    <property type="entry name" value="HTH_MARR"/>
    <property type="match status" value="1"/>
</dbReference>
<dbReference type="EMBL" id="QDDR01000003">
    <property type="protein sequence ID" value="PVE48255.1"/>
    <property type="molecule type" value="Genomic_DNA"/>
</dbReference>
<dbReference type="SUPFAM" id="SSF46785">
    <property type="entry name" value="Winged helix' DNA-binding domain"/>
    <property type="match status" value="1"/>
</dbReference>
<organism evidence="5 6">
    <name type="scientific">Pararhodobacter aggregans</name>
    <dbReference type="NCBI Taxonomy" id="404875"/>
    <lineage>
        <taxon>Bacteria</taxon>
        <taxon>Pseudomonadati</taxon>
        <taxon>Pseudomonadota</taxon>
        <taxon>Alphaproteobacteria</taxon>
        <taxon>Rhodobacterales</taxon>
        <taxon>Paracoccaceae</taxon>
        <taxon>Pararhodobacter</taxon>
    </lineage>
</organism>
<keyword evidence="2" id="KW-0238">DNA-binding</keyword>
<evidence type="ECO:0000256" key="2">
    <source>
        <dbReference type="ARBA" id="ARBA00023125"/>
    </source>
</evidence>
<dbReference type="InterPro" id="IPR000835">
    <property type="entry name" value="HTH_MarR-typ"/>
</dbReference>